<dbReference type="Pfam" id="PF01522">
    <property type="entry name" value="Polysacc_deac_1"/>
    <property type="match status" value="1"/>
</dbReference>
<reference evidence="9" key="1">
    <citation type="journal article" date="2019" name="Int. J. Syst. Evol. Microbiol.">
        <title>The Global Catalogue of Microorganisms (GCM) 10K type strain sequencing project: providing services to taxonomists for standard genome sequencing and annotation.</title>
        <authorList>
            <consortium name="The Broad Institute Genomics Platform"/>
            <consortium name="The Broad Institute Genome Sequencing Center for Infectious Disease"/>
            <person name="Wu L."/>
            <person name="Ma J."/>
        </authorList>
    </citation>
    <scope>NUCLEOTIDE SEQUENCE [LARGE SCALE GENOMIC DNA]</scope>
    <source>
        <strain evidence="9">CGMCC 1.15731</strain>
    </source>
</reference>
<evidence type="ECO:0000256" key="3">
    <source>
        <dbReference type="ARBA" id="ARBA00020071"/>
    </source>
</evidence>
<evidence type="ECO:0000259" key="7">
    <source>
        <dbReference type="PROSITE" id="PS51677"/>
    </source>
</evidence>
<evidence type="ECO:0000256" key="4">
    <source>
        <dbReference type="ARBA" id="ARBA00032976"/>
    </source>
</evidence>
<feature type="domain" description="NodB homology" evidence="7">
    <location>
        <begin position="53"/>
        <end position="243"/>
    </location>
</feature>
<name>A0ABV9H3U8_9HYPH</name>
<dbReference type="EMBL" id="JBHSEL010000052">
    <property type="protein sequence ID" value="MFC4625076.1"/>
    <property type="molecule type" value="Genomic_DNA"/>
</dbReference>
<dbReference type="Gene3D" id="3.20.20.370">
    <property type="entry name" value="Glycoside hydrolase/deacetylase"/>
    <property type="match status" value="1"/>
</dbReference>
<dbReference type="Proteomes" id="UP001596042">
    <property type="component" value="Unassembled WGS sequence"/>
</dbReference>
<keyword evidence="9" id="KW-1185">Reference proteome</keyword>
<evidence type="ECO:0000313" key="9">
    <source>
        <dbReference type="Proteomes" id="UP001596042"/>
    </source>
</evidence>
<dbReference type="InterPro" id="IPR002509">
    <property type="entry name" value="NODB_dom"/>
</dbReference>
<gene>
    <name evidence="8" type="ORF">ACFO1V_07570</name>
</gene>
<feature type="compositionally biased region" description="Basic and acidic residues" evidence="5">
    <location>
        <begin position="263"/>
        <end position="278"/>
    </location>
</feature>
<comment type="caution">
    <text evidence="8">The sequence shown here is derived from an EMBL/GenBank/DDBJ whole genome shotgun (WGS) entry which is preliminary data.</text>
</comment>
<comment type="function">
    <text evidence="1">Is involved in generating a small heat-stable compound (Nod), an acylated oligomer of N-acetylglucosamine, that stimulates mitosis in various plant protoplasts.</text>
</comment>
<evidence type="ECO:0000256" key="5">
    <source>
        <dbReference type="SAM" id="MobiDB-lite"/>
    </source>
</evidence>
<dbReference type="InterPro" id="IPR050248">
    <property type="entry name" value="Polysacc_deacetylase_ArnD"/>
</dbReference>
<accession>A0ABV9H3U8</accession>
<keyword evidence="6" id="KW-0732">Signal</keyword>
<proteinExistence type="inferred from homology"/>
<dbReference type="PANTHER" id="PTHR10587">
    <property type="entry name" value="GLYCOSYL TRANSFERASE-RELATED"/>
    <property type="match status" value="1"/>
</dbReference>
<protein>
    <recommendedName>
        <fullName evidence="3">Chitooligosaccharide deacetylase</fullName>
    </recommendedName>
    <alternativeName>
        <fullName evidence="4">Nodulation protein B</fullName>
    </alternativeName>
</protein>
<feature type="chain" id="PRO_5045220236" description="Chitooligosaccharide deacetylase" evidence="6">
    <location>
        <begin position="21"/>
        <end position="278"/>
    </location>
</feature>
<feature type="signal peptide" evidence="6">
    <location>
        <begin position="1"/>
        <end position="20"/>
    </location>
</feature>
<evidence type="ECO:0000256" key="6">
    <source>
        <dbReference type="SAM" id="SignalP"/>
    </source>
</evidence>
<dbReference type="PROSITE" id="PS51677">
    <property type="entry name" value="NODB"/>
    <property type="match status" value="1"/>
</dbReference>
<dbReference type="SUPFAM" id="SSF88713">
    <property type="entry name" value="Glycoside hydrolase/deacetylase"/>
    <property type="match status" value="1"/>
</dbReference>
<dbReference type="InterPro" id="IPR011330">
    <property type="entry name" value="Glyco_hydro/deAcase_b/a-brl"/>
</dbReference>
<evidence type="ECO:0000256" key="1">
    <source>
        <dbReference type="ARBA" id="ARBA00003236"/>
    </source>
</evidence>
<dbReference type="RefSeq" id="WP_374831781.1">
    <property type="nucleotide sequence ID" value="NZ_JBHEEZ010000010.1"/>
</dbReference>
<evidence type="ECO:0000256" key="2">
    <source>
        <dbReference type="ARBA" id="ARBA00010973"/>
    </source>
</evidence>
<comment type="similarity">
    <text evidence="2">Belongs to the polysaccharide deacetylase family.</text>
</comment>
<organism evidence="8 9">
    <name type="scientific">Daeguia caeni</name>
    <dbReference type="NCBI Taxonomy" id="439612"/>
    <lineage>
        <taxon>Bacteria</taxon>
        <taxon>Pseudomonadati</taxon>
        <taxon>Pseudomonadota</taxon>
        <taxon>Alphaproteobacteria</taxon>
        <taxon>Hyphomicrobiales</taxon>
        <taxon>Brucellaceae</taxon>
        <taxon>Daeguia</taxon>
    </lineage>
</organism>
<dbReference type="PANTHER" id="PTHR10587:SF134">
    <property type="entry name" value="SECRETED PROTEIN"/>
    <property type="match status" value="1"/>
</dbReference>
<sequence>MFRFSLLAGAACLFMIQAQAAPVEPQAGQAVVPEKIRLVEPQLHIAKGGAGAPQVALTLDACMGKTDRRILDALVQNRIPATLFVTARWLKQNPDAVAILKANPDLFEIENHGAMHVPAITSLASMYGIPTAGSLDRVRAEIEGGAAAIVATGAARPVWYRDATARYSTDAVRLAENMGYRIAGYSLNGDMGASLPAEAVARRIAAAGDGDVIIAHINQPGRPAGAGVVKGIEALKKKGMKFVRLQDVETSLTLDQVAGSADRSVHPEKQAPGEPPRH</sequence>
<evidence type="ECO:0000313" key="8">
    <source>
        <dbReference type="EMBL" id="MFC4625076.1"/>
    </source>
</evidence>
<feature type="region of interest" description="Disordered" evidence="5">
    <location>
        <begin position="257"/>
        <end position="278"/>
    </location>
</feature>